<name>C8ZDM4_YEAS8</name>
<proteinExistence type="predicted"/>
<protein>
    <submittedName>
        <fullName evidence="1">Vps63p</fullName>
    </submittedName>
</protein>
<organism evidence="1">
    <name type="scientific">Saccharomyces cerevisiae (strain Lalvin EC1118 / Prise de mousse)</name>
    <name type="common">Baker's yeast</name>
    <dbReference type="NCBI Taxonomy" id="643680"/>
    <lineage>
        <taxon>Eukaryota</taxon>
        <taxon>Fungi</taxon>
        <taxon>Dikarya</taxon>
        <taxon>Ascomycota</taxon>
        <taxon>Saccharomycotina</taxon>
        <taxon>Saccharomycetes</taxon>
        <taxon>Saccharomycetales</taxon>
        <taxon>Saccharomycetaceae</taxon>
        <taxon>Saccharomyces</taxon>
    </lineage>
</organism>
<evidence type="ECO:0000313" key="1">
    <source>
        <dbReference type="EMBL" id="CAY81490.1"/>
    </source>
</evidence>
<dbReference type="HOGENOM" id="CLU_2199048_0_0_1"/>
<sequence>MKEVMKMLYCALLVTKVIYQMKGKSQPKRERKKQNYWVLKSLWKRPQRQAIMSKLYSKRLPNRCLNFKTASQLLWIAKMQIVQTKINQESLIFLQQRSRNKALVSVNT</sequence>
<reference evidence="1" key="1">
    <citation type="journal article" date="2009" name="Proc. Natl. Acad. Sci. U.S.A.">
        <title>Eukaryote-to-eukaryote gene transfer events revealed by the genome sequence of the wine yeast Saccharomyces cerevisiae EC1118.</title>
        <authorList>
            <person name="Novo M."/>
            <person name="Bigey F."/>
            <person name="Beyne E."/>
            <person name="Galeote V."/>
            <person name="Gavory F."/>
            <person name="Mallet S."/>
            <person name="Cambot B."/>
            <person name="Legras J.L."/>
            <person name="Wincker P."/>
            <person name="Casaregola S."/>
            <person name="Dequin S."/>
        </authorList>
    </citation>
    <scope>NUCLEOTIDE SEQUENCE [LARGE SCALE GENOMIC DNA]</scope>
    <source>
        <strain evidence="1">Lalvin EC1118</strain>
        <strain>Lalvin EC1118 / Prise de mousse</strain>
    </source>
</reference>
<dbReference type="EMBL" id="FN393080">
    <property type="protein sequence ID" value="CAY81490.1"/>
    <property type="molecule type" value="Genomic_DNA"/>
</dbReference>
<accession>C8ZDM4</accession>
<dbReference type="AlphaFoldDB" id="C8ZDM4"/>
<gene>
    <name evidence="1" type="ORF">EC1118_1L7_1101g</name>
</gene>